<dbReference type="EMBL" id="JAUQSY010000005">
    <property type="protein sequence ID" value="MDO7874852.1"/>
    <property type="molecule type" value="Genomic_DNA"/>
</dbReference>
<gene>
    <name evidence="3" type="ORF">Q5H93_08930</name>
</gene>
<keyword evidence="1" id="KW-0812">Transmembrane</keyword>
<feature type="transmembrane region" description="Helical" evidence="1">
    <location>
        <begin position="279"/>
        <end position="298"/>
    </location>
</feature>
<accession>A0ABT9B9A0</accession>
<evidence type="ECO:0000313" key="4">
    <source>
        <dbReference type="Proteomes" id="UP001176429"/>
    </source>
</evidence>
<keyword evidence="4" id="KW-1185">Reference proteome</keyword>
<dbReference type="PANTHER" id="PTHR36435">
    <property type="entry name" value="SLR1288 PROTEIN"/>
    <property type="match status" value="1"/>
</dbReference>
<dbReference type="InterPro" id="IPR052710">
    <property type="entry name" value="CAAX_protease"/>
</dbReference>
<feature type="transmembrane region" description="Helical" evidence="1">
    <location>
        <begin position="103"/>
        <end position="126"/>
    </location>
</feature>
<feature type="transmembrane region" description="Helical" evidence="1">
    <location>
        <begin position="63"/>
        <end position="91"/>
    </location>
</feature>
<comment type="caution">
    <text evidence="3">The sequence shown here is derived from an EMBL/GenBank/DDBJ whole genome shotgun (WGS) entry which is preliminary data.</text>
</comment>
<feature type="transmembrane region" description="Helical" evidence="1">
    <location>
        <begin position="166"/>
        <end position="185"/>
    </location>
</feature>
<evidence type="ECO:0000256" key="1">
    <source>
        <dbReference type="SAM" id="Phobius"/>
    </source>
</evidence>
<dbReference type="Proteomes" id="UP001176429">
    <property type="component" value="Unassembled WGS sequence"/>
</dbReference>
<dbReference type="Pfam" id="PF02517">
    <property type="entry name" value="Rce1-like"/>
    <property type="match status" value="1"/>
</dbReference>
<sequence length="323" mass="34663">MKGFAPRLMHPLLQILLALGLAIGGLCLATVLALLLASQLYGLSLAAVLQLSAQPGAQPHTWGALMLLQGASLLGAGAGVALMPAIVGLPWRAYFAPRRLGSAGWLLGAAALVIVILPFMSMLIAWNAQAHFPAFVHDFELWAKDKEDQAAVLTKFLTQLNSTGRLLVGLVVIAVVPAVAEELVFRGVIQQNLVRWFNSRHLGVWLAAALFSAIHMQFFGFVPRFVLGLVLGYLYEWSGNLLVPIAAHFTQNALQLLLLFLAQRGYFGAAFDPDANEALPWPVVLLSALLTAGLLYFLRQRMAAPTSVTLSHDGVSTAAANEV</sequence>
<keyword evidence="1" id="KW-0472">Membrane</keyword>
<dbReference type="InterPro" id="IPR003675">
    <property type="entry name" value="Rce1/LyrA-like_dom"/>
</dbReference>
<reference evidence="3" key="1">
    <citation type="submission" date="2023-07" db="EMBL/GenBank/DDBJ databases">
        <authorList>
            <person name="Kim M.K."/>
        </authorList>
    </citation>
    <scope>NUCLEOTIDE SEQUENCE</scope>
    <source>
        <strain evidence="3">ASUV-10-1</strain>
    </source>
</reference>
<proteinExistence type="predicted"/>
<evidence type="ECO:0000313" key="3">
    <source>
        <dbReference type="EMBL" id="MDO7874852.1"/>
    </source>
</evidence>
<feature type="transmembrane region" description="Helical" evidence="1">
    <location>
        <begin position="205"/>
        <end position="235"/>
    </location>
</feature>
<keyword evidence="1" id="KW-1133">Transmembrane helix</keyword>
<dbReference type="RefSeq" id="WP_305006168.1">
    <property type="nucleotide sequence ID" value="NZ_JAUQSY010000005.1"/>
</dbReference>
<organism evidence="3 4">
    <name type="scientific">Hymenobacter aranciens</name>
    <dbReference type="NCBI Taxonomy" id="3063996"/>
    <lineage>
        <taxon>Bacteria</taxon>
        <taxon>Pseudomonadati</taxon>
        <taxon>Bacteroidota</taxon>
        <taxon>Cytophagia</taxon>
        <taxon>Cytophagales</taxon>
        <taxon>Hymenobacteraceae</taxon>
        <taxon>Hymenobacter</taxon>
    </lineage>
</organism>
<evidence type="ECO:0000259" key="2">
    <source>
        <dbReference type="Pfam" id="PF02517"/>
    </source>
</evidence>
<name>A0ABT9B9A0_9BACT</name>
<feature type="domain" description="CAAX prenyl protease 2/Lysostaphin resistance protein A-like" evidence="2">
    <location>
        <begin position="166"/>
        <end position="253"/>
    </location>
</feature>
<protein>
    <submittedName>
        <fullName evidence="3">Type II CAAX endopeptidase family protein</fullName>
    </submittedName>
</protein>
<dbReference type="PANTHER" id="PTHR36435:SF1">
    <property type="entry name" value="CAAX AMINO TERMINAL PROTEASE FAMILY PROTEIN"/>
    <property type="match status" value="1"/>
</dbReference>